<organism evidence="1">
    <name type="scientific">Rhodotorula toruloides</name>
    <name type="common">Yeast</name>
    <name type="synonym">Rhodosporidium toruloides</name>
    <dbReference type="NCBI Taxonomy" id="5286"/>
    <lineage>
        <taxon>Eukaryota</taxon>
        <taxon>Fungi</taxon>
        <taxon>Dikarya</taxon>
        <taxon>Basidiomycota</taxon>
        <taxon>Pucciniomycotina</taxon>
        <taxon>Microbotryomycetes</taxon>
        <taxon>Sporidiobolales</taxon>
        <taxon>Sporidiobolaceae</taxon>
        <taxon>Rhodotorula</taxon>
    </lineage>
</organism>
<gene>
    <name evidence="1" type="ORF">RHTO0S_34e00342g</name>
</gene>
<sequence>MTQHDALRQERGVAKGERGAVEWCEVREEKLEDMVGYVVRVGHASDIVSGSSGPNEALEYGSDHRPIRTVLAVERAERPPAYPRRLFRKADPAAILHSYAKLVASAALPATLLTPANIDAEAEALDSLLCETVLTAVPLAKPSRSRFAHRWWSSEVADVVGKARRART</sequence>
<proteinExistence type="predicted"/>
<dbReference type="AlphaFoldDB" id="A0A061BP63"/>
<evidence type="ECO:0000313" key="1">
    <source>
        <dbReference type="EMBL" id="CDR49810.1"/>
    </source>
</evidence>
<reference evidence="1" key="1">
    <citation type="journal article" date="2014" name="Genome Announc.">
        <title>Draft genome sequence of Rhodosporidium toruloides CECT1137, an oleaginous yeast of biotechnological interest.</title>
        <authorList>
            <person name="Morin N."/>
            <person name="Calcas X."/>
            <person name="Devillers H."/>
            <person name="Durrens P."/>
            <person name="Sherman D.J."/>
            <person name="Nicaud J.-M."/>
            <person name="Neuveglise C."/>
        </authorList>
    </citation>
    <scope>NUCLEOTIDE SEQUENCE</scope>
    <source>
        <strain evidence="1">CECT1137</strain>
    </source>
</reference>
<dbReference type="EMBL" id="LK052969">
    <property type="protein sequence ID" value="CDR49810.1"/>
    <property type="molecule type" value="Genomic_DNA"/>
</dbReference>
<name>A0A061BP63_RHOTO</name>
<protein>
    <submittedName>
        <fullName evidence="1">RHTO0S34e00342g1_1</fullName>
    </submittedName>
</protein>
<accession>A0A061BP63</accession>